<name>X6MLK8_RETFI</name>
<comment type="caution">
    <text evidence="1">The sequence shown here is derived from an EMBL/GenBank/DDBJ whole genome shotgun (WGS) entry which is preliminary data.</text>
</comment>
<evidence type="ECO:0000313" key="1">
    <source>
        <dbReference type="EMBL" id="ETO13945.1"/>
    </source>
</evidence>
<dbReference type="Proteomes" id="UP000023152">
    <property type="component" value="Unassembled WGS sequence"/>
</dbReference>
<proteinExistence type="predicted"/>
<dbReference type="OrthoDB" id="428159at2759"/>
<dbReference type="EMBL" id="ASPP01020307">
    <property type="protein sequence ID" value="ETO13945.1"/>
    <property type="molecule type" value="Genomic_DNA"/>
</dbReference>
<accession>X6MLK8</accession>
<evidence type="ECO:0000313" key="2">
    <source>
        <dbReference type="Proteomes" id="UP000023152"/>
    </source>
</evidence>
<keyword evidence="2" id="KW-1185">Reference proteome</keyword>
<sequence>MRPQNSLVTRLSLQAMDLEDFYTSNTSDRFMIMTAESNRDKPLMEIVFETNPLDKVADSKLQVSIQDYIVDLHIPLFLRLGEFFGQEKQVDLHAFERAAMLQLEAMKKLSHSNYQTKKVFIYNNNNNNKK</sequence>
<protein>
    <submittedName>
        <fullName evidence="1">Uncharacterized protein</fullName>
    </submittedName>
</protein>
<organism evidence="1 2">
    <name type="scientific">Reticulomyxa filosa</name>
    <dbReference type="NCBI Taxonomy" id="46433"/>
    <lineage>
        <taxon>Eukaryota</taxon>
        <taxon>Sar</taxon>
        <taxon>Rhizaria</taxon>
        <taxon>Retaria</taxon>
        <taxon>Foraminifera</taxon>
        <taxon>Monothalamids</taxon>
        <taxon>Reticulomyxidae</taxon>
        <taxon>Reticulomyxa</taxon>
    </lineage>
</organism>
<dbReference type="AlphaFoldDB" id="X6MLK8"/>
<gene>
    <name evidence="1" type="ORF">RFI_23423</name>
</gene>
<reference evidence="1 2" key="1">
    <citation type="journal article" date="2013" name="Curr. Biol.">
        <title>The Genome of the Foraminiferan Reticulomyxa filosa.</title>
        <authorList>
            <person name="Glockner G."/>
            <person name="Hulsmann N."/>
            <person name="Schleicher M."/>
            <person name="Noegel A.A."/>
            <person name="Eichinger L."/>
            <person name="Gallinger C."/>
            <person name="Pawlowski J."/>
            <person name="Sierra R."/>
            <person name="Euteneuer U."/>
            <person name="Pillet L."/>
            <person name="Moustafa A."/>
            <person name="Platzer M."/>
            <person name="Groth M."/>
            <person name="Szafranski K."/>
            <person name="Schliwa M."/>
        </authorList>
    </citation>
    <scope>NUCLEOTIDE SEQUENCE [LARGE SCALE GENOMIC DNA]</scope>
</reference>